<accession>A0A934KRI9</accession>
<evidence type="ECO:0000313" key="12">
    <source>
        <dbReference type="EMBL" id="MBJ7609857.1"/>
    </source>
</evidence>
<dbReference type="InterPro" id="IPR029016">
    <property type="entry name" value="GAF-like_dom_sf"/>
</dbReference>
<feature type="domain" description="Histidine kinase/HSP90-like ATPase" evidence="10">
    <location>
        <begin position="634"/>
        <end position="721"/>
    </location>
</feature>
<dbReference type="Gene3D" id="3.30.450.40">
    <property type="match status" value="1"/>
</dbReference>
<feature type="transmembrane region" description="Helical" evidence="9">
    <location>
        <begin position="27"/>
        <end position="46"/>
    </location>
</feature>
<evidence type="ECO:0000256" key="5">
    <source>
        <dbReference type="ARBA" id="ARBA00022741"/>
    </source>
</evidence>
<feature type="transmembrane region" description="Helical" evidence="9">
    <location>
        <begin position="58"/>
        <end position="76"/>
    </location>
</feature>
<dbReference type="GO" id="GO:0005524">
    <property type="term" value="F:ATP binding"/>
    <property type="evidence" value="ECO:0007669"/>
    <property type="project" value="UniProtKB-KW"/>
</dbReference>
<dbReference type="GO" id="GO:0000155">
    <property type="term" value="F:phosphorelay sensor kinase activity"/>
    <property type="evidence" value="ECO:0007669"/>
    <property type="project" value="InterPro"/>
</dbReference>
<dbReference type="InterPro" id="IPR011712">
    <property type="entry name" value="Sig_transdc_His_kin_sub3_dim/P"/>
</dbReference>
<feature type="domain" description="Signal transduction histidine kinase subgroup 3 dimerisation and phosphoacceptor" evidence="11">
    <location>
        <begin position="531"/>
        <end position="596"/>
    </location>
</feature>
<sequence length="734" mass="79072">MDERAPDLRGMNTPTEQNLAKARRSPFILWAVLLLLAAAAQALLVANRSSWHDPSDAIGIGASFAVTYGLAAALILSRRPGHPIGRLFFYVTAVMVAAQLTGEYAIYAYVTAPSGLPLREFAAWISNWAFFLAFPFGLTMLFLLFPDGLSSRRRWRALAILAIVGGIGLTLLFMTTPGHLNPAVRVDHVSLPVSNPTGIAAFNSDGPIGILQLFGWPVSALAVILSVISPLARLRRATGERRQQLKWFAYFAAPVAPAFAIHFIIRAASLPVADLTQPIYQVIYLFGVPVATGIAILRYKLYDIDVVISRALVFGSLAALITAVYVGIAVGVGSLVGSGGKPNLGLSILATAIVAVGFQPVRERLQRVANRLVYGERATPYEVLSQFSERVAESYATDEVMPRMARVLAEGTGAQRADIWLRSGGAWREAAVWPADAPPRAPVPAENGTLPSSTGDQVMVPVRHQGDLLGALSVTKRGGETLTPVEANLLTHLAGQAGLVLKNVGLSDDLQARLDDLRASRQRLVTAQDEERRRLERNLHDGAQQHLVAIKVKLGLAEMLMKRDPAKAEVTLDQLKSDADEALQTLRDLARGIYPPLLADKGLAVALESQARKATVPVILDVISLSRYSQEVEAAVYFCCLEAMQNMQKYAHASKAVIRLREVDAQLHFEIEDDGDGFDVATTSRGAGLNNMVDRFDALGGELHVASTVGKGTRIHGLLPVGAGVAVDQAVSRR</sequence>
<dbReference type="EC" id="2.7.13.3" evidence="2"/>
<name>A0A934KRI9_9BACT</name>
<evidence type="ECO:0000256" key="9">
    <source>
        <dbReference type="SAM" id="Phobius"/>
    </source>
</evidence>
<comment type="caution">
    <text evidence="12">The sequence shown here is derived from an EMBL/GenBank/DDBJ whole genome shotgun (WGS) entry which is preliminary data.</text>
</comment>
<gene>
    <name evidence="12" type="ORF">JF887_10585</name>
</gene>
<feature type="transmembrane region" description="Helical" evidence="9">
    <location>
        <begin position="88"/>
        <end position="109"/>
    </location>
</feature>
<evidence type="ECO:0000256" key="4">
    <source>
        <dbReference type="ARBA" id="ARBA00022679"/>
    </source>
</evidence>
<evidence type="ECO:0000256" key="3">
    <source>
        <dbReference type="ARBA" id="ARBA00022553"/>
    </source>
</evidence>
<dbReference type="InterPro" id="IPR036890">
    <property type="entry name" value="HATPase_C_sf"/>
</dbReference>
<comment type="catalytic activity">
    <reaction evidence="1">
        <text>ATP + protein L-histidine = ADP + protein N-phospho-L-histidine.</text>
        <dbReference type="EC" id="2.7.13.3"/>
    </reaction>
</comment>
<dbReference type="Pfam" id="PF07730">
    <property type="entry name" value="HisKA_3"/>
    <property type="match status" value="1"/>
</dbReference>
<evidence type="ECO:0000313" key="13">
    <source>
        <dbReference type="Proteomes" id="UP000614410"/>
    </source>
</evidence>
<keyword evidence="9" id="KW-0812">Transmembrane</keyword>
<evidence type="ECO:0000259" key="10">
    <source>
        <dbReference type="Pfam" id="PF02518"/>
    </source>
</evidence>
<evidence type="ECO:0000259" key="11">
    <source>
        <dbReference type="Pfam" id="PF07730"/>
    </source>
</evidence>
<dbReference type="Pfam" id="PF02518">
    <property type="entry name" value="HATPase_c"/>
    <property type="match status" value="1"/>
</dbReference>
<dbReference type="CDD" id="cd16917">
    <property type="entry name" value="HATPase_UhpB-NarQ-NarX-like"/>
    <property type="match status" value="1"/>
</dbReference>
<reference evidence="12 13" key="1">
    <citation type="submission" date="2020-10" db="EMBL/GenBank/DDBJ databases">
        <title>Ca. Dormibacterota MAGs.</title>
        <authorList>
            <person name="Montgomery K."/>
        </authorList>
    </citation>
    <scope>NUCLEOTIDE SEQUENCE [LARGE SCALE GENOMIC DNA]</scope>
    <source>
        <strain evidence="12">Mitchell_Peninsula_5</strain>
    </source>
</reference>
<evidence type="ECO:0000256" key="2">
    <source>
        <dbReference type="ARBA" id="ARBA00012438"/>
    </source>
</evidence>
<dbReference type="Proteomes" id="UP000614410">
    <property type="component" value="Unassembled WGS sequence"/>
</dbReference>
<evidence type="ECO:0000256" key="1">
    <source>
        <dbReference type="ARBA" id="ARBA00000085"/>
    </source>
</evidence>
<keyword evidence="7" id="KW-0067">ATP-binding</keyword>
<keyword evidence="5" id="KW-0547">Nucleotide-binding</keyword>
<keyword evidence="3" id="KW-0597">Phosphoprotein</keyword>
<dbReference type="PANTHER" id="PTHR24421">
    <property type="entry name" value="NITRATE/NITRITE SENSOR PROTEIN NARX-RELATED"/>
    <property type="match status" value="1"/>
</dbReference>
<proteinExistence type="predicted"/>
<dbReference type="InterPro" id="IPR003594">
    <property type="entry name" value="HATPase_dom"/>
</dbReference>
<dbReference type="GO" id="GO:0046983">
    <property type="term" value="F:protein dimerization activity"/>
    <property type="evidence" value="ECO:0007669"/>
    <property type="project" value="InterPro"/>
</dbReference>
<feature type="transmembrane region" description="Helical" evidence="9">
    <location>
        <begin position="279"/>
        <end position="299"/>
    </location>
</feature>
<keyword evidence="8" id="KW-0902">Two-component regulatory system</keyword>
<evidence type="ECO:0000256" key="7">
    <source>
        <dbReference type="ARBA" id="ARBA00022840"/>
    </source>
</evidence>
<feature type="transmembrane region" description="Helical" evidence="9">
    <location>
        <begin position="311"/>
        <end position="332"/>
    </location>
</feature>
<feature type="transmembrane region" description="Helical" evidence="9">
    <location>
        <begin position="213"/>
        <end position="235"/>
    </location>
</feature>
<feature type="transmembrane region" description="Helical" evidence="9">
    <location>
        <begin position="247"/>
        <end position="267"/>
    </location>
</feature>
<dbReference type="Gene3D" id="3.30.565.10">
    <property type="entry name" value="Histidine kinase-like ATPase, C-terminal domain"/>
    <property type="match status" value="1"/>
</dbReference>
<dbReference type="Gene3D" id="1.20.5.1930">
    <property type="match status" value="1"/>
</dbReference>
<dbReference type="SUPFAM" id="SSF55874">
    <property type="entry name" value="ATPase domain of HSP90 chaperone/DNA topoisomerase II/histidine kinase"/>
    <property type="match status" value="1"/>
</dbReference>
<feature type="transmembrane region" description="Helical" evidence="9">
    <location>
        <begin position="121"/>
        <end position="145"/>
    </location>
</feature>
<evidence type="ECO:0000256" key="6">
    <source>
        <dbReference type="ARBA" id="ARBA00022777"/>
    </source>
</evidence>
<dbReference type="GO" id="GO:0016020">
    <property type="term" value="C:membrane"/>
    <property type="evidence" value="ECO:0007669"/>
    <property type="project" value="InterPro"/>
</dbReference>
<organism evidence="12 13">
    <name type="scientific">Candidatus Amunia macphersoniae</name>
    <dbReference type="NCBI Taxonomy" id="3127014"/>
    <lineage>
        <taxon>Bacteria</taxon>
        <taxon>Bacillati</taxon>
        <taxon>Candidatus Dormiibacterota</taxon>
        <taxon>Candidatus Dormibacteria</taxon>
        <taxon>Candidatus Aeolococcales</taxon>
        <taxon>Candidatus Aeolococcaceae</taxon>
        <taxon>Candidatus Amunia</taxon>
    </lineage>
</organism>
<dbReference type="SUPFAM" id="SSF55781">
    <property type="entry name" value="GAF domain-like"/>
    <property type="match status" value="1"/>
</dbReference>
<keyword evidence="9" id="KW-1133">Transmembrane helix</keyword>
<dbReference type="PANTHER" id="PTHR24421:SF10">
    <property type="entry name" value="NITRATE_NITRITE SENSOR PROTEIN NARQ"/>
    <property type="match status" value="1"/>
</dbReference>
<dbReference type="InterPro" id="IPR050482">
    <property type="entry name" value="Sensor_HK_TwoCompSys"/>
</dbReference>
<keyword evidence="4" id="KW-0808">Transferase</keyword>
<feature type="transmembrane region" description="Helical" evidence="9">
    <location>
        <begin position="157"/>
        <end position="175"/>
    </location>
</feature>
<evidence type="ECO:0000256" key="8">
    <source>
        <dbReference type="ARBA" id="ARBA00023012"/>
    </source>
</evidence>
<dbReference type="EMBL" id="JAEKNN010000053">
    <property type="protein sequence ID" value="MBJ7609857.1"/>
    <property type="molecule type" value="Genomic_DNA"/>
</dbReference>
<keyword evidence="9" id="KW-0472">Membrane</keyword>
<dbReference type="AlphaFoldDB" id="A0A934KRI9"/>
<protein>
    <recommendedName>
        <fullName evidence="2">histidine kinase</fullName>
        <ecNumber evidence="2">2.7.13.3</ecNumber>
    </recommendedName>
</protein>
<keyword evidence="6 12" id="KW-0418">Kinase</keyword>